<evidence type="ECO:0000313" key="2">
    <source>
        <dbReference type="Proteomes" id="UP001439008"/>
    </source>
</evidence>
<proteinExistence type="predicted"/>
<accession>A0ABV2ARI3</accession>
<gene>
    <name evidence="1" type="ORF">MHBO_003579</name>
</gene>
<dbReference type="EMBL" id="JBDODL010002157">
    <property type="protein sequence ID" value="MES1922061.1"/>
    <property type="molecule type" value="Genomic_DNA"/>
</dbReference>
<dbReference type="Proteomes" id="UP001439008">
    <property type="component" value="Unassembled WGS sequence"/>
</dbReference>
<evidence type="ECO:0000313" key="1">
    <source>
        <dbReference type="EMBL" id="MES1922061.1"/>
    </source>
</evidence>
<sequence length="117" mass="13536">MINYDERLKCFFFLRNKQEEPPVENPWSNSIKGGYLTVLNDSSQERSVSDVYNSIDELHFTEYEEPPVPIPCSTFINGGYLTGLDDSSQGRSVSDVYNSIDEMHFTEHEEETKDTHF</sequence>
<reference evidence="1 2" key="1">
    <citation type="journal article" date="2024" name="BMC Biol.">
        <title>Comparative genomics of Ascetosporea gives new insight into the evolutionary basis for animal parasitism in Rhizaria.</title>
        <authorList>
            <person name="Hiltunen Thoren M."/>
            <person name="Onut-Brannstrom I."/>
            <person name="Alfjorden A."/>
            <person name="Peckova H."/>
            <person name="Swords F."/>
            <person name="Hooper C."/>
            <person name="Holzer A.S."/>
            <person name="Bass D."/>
            <person name="Burki F."/>
        </authorList>
    </citation>
    <scope>NUCLEOTIDE SEQUENCE [LARGE SCALE GENOMIC DNA]</scope>
    <source>
        <strain evidence="1">20-A016</strain>
    </source>
</reference>
<protein>
    <submittedName>
        <fullName evidence="1">Uncharacterized protein</fullName>
    </submittedName>
</protein>
<organism evidence="1 2">
    <name type="scientific">Bonamia ostreae</name>
    <dbReference type="NCBI Taxonomy" id="126728"/>
    <lineage>
        <taxon>Eukaryota</taxon>
        <taxon>Sar</taxon>
        <taxon>Rhizaria</taxon>
        <taxon>Endomyxa</taxon>
        <taxon>Ascetosporea</taxon>
        <taxon>Haplosporida</taxon>
        <taxon>Bonamia</taxon>
    </lineage>
</organism>
<name>A0ABV2ARI3_9EUKA</name>
<keyword evidence="2" id="KW-1185">Reference proteome</keyword>
<comment type="caution">
    <text evidence="1">The sequence shown here is derived from an EMBL/GenBank/DDBJ whole genome shotgun (WGS) entry which is preliminary data.</text>
</comment>